<evidence type="ECO:0000256" key="5">
    <source>
        <dbReference type="ARBA" id="ARBA00023157"/>
    </source>
</evidence>
<reference evidence="9" key="1">
    <citation type="submission" date="2025-08" db="UniProtKB">
        <authorList>
            <consortium name="RefSeq"/>
        </authorList>
    </citation>
    <scope>IDENTIFICATION</scope>
</reference>
<evidence type="ECO:0000313" key="8">
    <source>
        <dbReference type="Proteomes" id="UP000694923"/>
    </source>
</evidence>
<evidence type="ECO:0000256" key="3">
    <source>
        <dbReference type="ARBA" id="ARBA00022525"/>
    </source>
</evidence>
<dbReference type="GeneID" id="103599939"/>
<evidence type="ECO:0000259" key="7">
    <source>
        <dbReference type="Pfam" id="PF01273"/>
    </source>
</evidence>
<dbReference type="RefSeq" id="XP_008582357.1">
    <property type="nucleotide sequence ID" value="XM_008584135.1"/>
</dbReference>
<dbReference type="Gene3D" id="3.15.10.10">
    <property type="entry name" value="Bactericidal permeability-increasing protein, domain 1"/>
    <property type="match status" value="1"/>
</dbReference>
<dbReference type="InterPro" id="IPR052507">
    <property type="entry name" value="BPI_fold-antibacterial"/>
</dbReference>
<dbReference type="PANTHER" id="PTHR47145">
    <property type="entry name" value="BPI FOLD-CONTAINING FAMILY A MEMBER 2"/>
    <property type="match status" value="1"/>
</dbReference>
<comment type="subcellular location">
    <subcellularLocation>
        <location evidence="1">Secreted</location>
    </subcellularLocation>
</comment>
<keyword evidence="5" id="KW-1015">Disulfide bond</keyword>
<sequence>MFQLWKLVLLCGLLTGTSESLLGDLGNDLTNVVENVKPALETGLETVDNTLDADLPKLSVDLDVLQKSKVWQLAKQKIQEAGNLMNNALNLVNSVSEKTSGVEISNSLIQDVKSELTADGNGINLRFPVTADVTVVLPLIGKVVDLKASLDLLSGVRIDTNVQNSLSTVVLGECTSDPINVSLSLLGRQVCPLIRSIVDTLDMSLIQNAIDVAANGNSCADNGTYNVTPLIQTSRAASHMIEAIVLLGLLNILGSPLTSGDVDVGISL</sequence>
<dbReference type="Pfam" id="PF01273">
    <property type="entry name" value="LBP_BPI_CETP"/>
    <property type="match status" value="1"/>
</dbReference>
<evidence type="ECO:0000256" key="4">
    <source>
        <dbReference type="ARBA" id="ARBA00022729"/>
    </source>
</evidence>
<gene>
    <name evidence="9" type="primary">BPIFA2</name>
</gene>
<dbReference type="InterPro" id="IPR017942">
    <property type="entry name" value="Lipid-bd_serum_glycop_N"/>
</dbReference>
<evidence type="ECO:0000313" key="9">
    <source>
        <dbReference type="RefSeq" id="XP_008582357.1"/>
    </source>
</evidence>
<evidence type="ECO:0000256" key="1">
    <source>
        <dbReference type="ARBA" id="ARBA00004613"/>
    </source>
</evidence>
<feature type="signal peptide" evidence="6">
    <location>
        <begin position="1"/>
        <end position="20"/>
    </location>
</feature>
<dbReference type="SUPFAM" id="SSF55394">
    <property type="entry name" value="Bactericidal permeability-increasing protein, BPI"/>
    <property type="match status" value="1"/>
</dbReference>
<evidence type="ECO:0000256" key="2">
    <source>
        <dbReference type="ARBA" id="ARBA00009020"/>
    </source>
</evidence>
<organism evidence="8 9">
    <name type="scientific">Galeopterus variegatus</name>
    <name type="common">Malayan flying lemur</name>
    <name type="synonym">Cynocephalus variegatus</name>
    <dbReference type="NCBI Taxonomy" id="482537"/>
    <lineage>
        <taxon>Eukaryota</taxon>
        <taxon>Metazoa</taxon>
        <taxon>Chordata</taxon>
        <taxon>Craniata</taxon>
        <taxon>Vertebrata</taxon>
        <taxon>Euteleostomi</taxon>
        <taxon>Mammalia</taxon>
        <taxon>Eutheria</taxon>
        <taxon>Euarchontoglires</taxon>
        <taxon>Dermoptera</taxon>
        <taxon>Cynocephalidae</taxon>
        <taxon>Galeopterus</taxon>
    </lineage>
</organism>
<feature type="chain" id="PRO_5046335848" evidence="6">
    <location>
        <begin position="21"/>
        <end position="268"/>
    </location>
</feature>
<comment type="similarity">
    <text evidence="2">Belongs to the BPI/LBP/Plunc superfamily. Plunc family.</text>
</comment>
<dbReference type="Proteomes" id="UP000694923">
    <property type="component" value="Unplaced"/>
</dbReference>
<keyword evidence="4 6" id="KW-0732">Signal</keyword>
<dbReference type="InterPro" id="IPR017943">
    <property type="entry name" value="Bactericidal_perm-incr_a/b_dom"/>
</dbReference>
<evidence type="ECO:0000256" key="6">
    <source>
        <dbReference type="SAM" id="SignalP"/>
    </source>
</evidence>
<accession>A0ABM0RP16</accession>
<dbReference type="PANTHER" id="PTHR47145:SF1">
    <property type="entry name" value="BPI FOLD-CONTAINING FAMILY A MEMBER 2"/>
    <property type="match status" value="1"/>
</dbReference>
<feature type="domain" description="Lipid-binding serum glycoprotein N-terminal" evidence="7">
    <location>
        <begin position="69"/>
        <end position="205"/>
    </location>
</feature>
<name>A0ABM0RP16_GALVR</name>
<protein>
    <submittedName>
        <fullName evidence="9">BPI fold-containing family A member 2</fullName>
    </submittedName>
</protein>
<keyword evidence="8" id="KW-1185">Reference proteome</keyword>
<proteinExistence type="inferred from homology"/>
<keyword evidence="3" id="KW-0964">Secreted</keyword>